<name>A0ABS2TU28_9ACTN</name>
<dbReference type="InterPro" id="IPR018535">
    <property type="entry name" value="DUF1996"/>
</dbReference>
<feature type="region of interest" description="Disordered" evidence="1">
    <location>
        <begin position="113"/>
        <end position="132"/>
    </location>
</feature>
<feature type="domain" description="DUF1996" evidence="2">
    <location>
        <begin position="60"/>
        <end position="254"/>
    </location>
</feature>
<dbReference type="PANTHER" id="PTHR43662:SF3">
    <property type="entry name" value="DOMAIN PROTEIN, PUTATIVE (AFU_ORTHOLOGUE AFUA_6G11970)-RELATED"/>
    <property type="match status" value="1"/>
</dbReference>
<evidence type="ECO:0000313" key="4">
    <source>
        <dbReference type="Proteomes" id="UP000749040"/>
    </source>
</evidence>
<comment type="caution">
    <text evidence="3">The sequence shown here is derived from an EMBL/GenBank/DDBJ whole genome shotgun (WGS) entry which is preliminary data.</text>
</comment>
<dbReference type="Pfam" id="PF09362">
    <property type="entry name" value="DUF1996"/>
    <property type="match status" value="1"/>
</dbReference>
<gene>
    <name evidence="3" type="ORF">ITX44_17590</name>
</gene>
<dbReference type="EMBL" id="JADKYB010000008">
    <property type="protein sequence ID" value="MBM9506332.1"/>
    <property type="molecule type" value="Genomic_DNA"/>
</dbReference>
<reference evidence="3 4" key="1">
    <citation type="submission" date="2021-01" db="EMBL/GenBank/DDBJ databases">
        <title>Streptomyces acididurans sp. nov., isolated from a peat swamp forest soil.</title>
        <authorList>
            <person name="Chantavorakit T."/>
            <person name="Duangmal K."/>
        </authorList>
    </citation>
    <scope>NUCLEOTIDE SEQUENCE [LARGE SCALE GENOMIC DNA]</scope>
    <source>
        <strain evidence="3 4">KK5PA1</strain>
    </source>
</reference>
<evidence type="ECO:0000259" key="2">
    <source>
        <dbReference type="Pfam" id="PF09362"/>
    </source>
</evidence>
<accession>A0ABS2TU28</accession>
<evidence type="ECO:0000256" key="1">
    <source>
        <dbReference type="SAM" id="MobiDB-lite"/>
    </source>
</evidence>
<evidence type="ECO:0000313" key="3">
    <source>
        <dbReference type="EMBL" id="MBM9506332.1"/>
    </source>
</evidence>
<organism evidence="3 4">
    <name type="scientific">Actinacidiphila acididurans</name>
    <dbReference type="NCBI Taxonomy" id="2784346"/>
    <lineage>
        <taxon>Bacteria</taxon>
        <taxon>Bacillati</taxon>
        <taxon>Actinomycetota</taxon>
        <taxon>Actinomycetes</taxon>
        <taxon>Kitasatosporales</taxon>
        <taxon>Streptomycetaceae</taxon>
        <taxon>Actinacidiphila</taxon>
    </lineage>
</organism>
<keyword evidence="4" id="KW-1185">Reference proteome</keyword>
<proteinExistence type="predicted"/>
<sequence length="303" mass="31437">MRPSGGAAPANGPFAADFTDIQEVAPDSAPPAAQAGAATGTYSEDCGRDEEGHHNADNVVVSPGLAAGAHHTHDYVGNLSTTAFSTDSSLAAAQTTCAGGDRSTYFWPVLRRQDRASPPGDPGSVGPHGNSGALLPPVSVSLEYRGNAVSDVVAMPRFLRMMTGDPAAGTQGLALAHAAWGCAGFPDRHTMLYPRCPDGDRLTRTLDFPGCWNGLDTDSFNHRTHVAFAGPNGSCPPGTFPIPQLHIVVSYDVPPGAPIALDAFPEQHHSPVTDHAGFVDVMTDAQMAAVVNCLNHGRHCTAG</sequence>
<feature type="compositionally biased region" description="Low complexity" evidence="1">
    <location>
        <begin position="1"/>
        <end position="16"/>
    </location>
</feature>
<dbReference type="Proteomes" id="UP000749040">
    <property type="component" value="Unassembled WGS sequence"/>
</dbReference>
<feature type="region of interest" description="Disordered" evidence="1">
    <location>
        <begin position="1"/>
        <end position="56"/>
    </location>
</feature>
<feature type="compositionally biased region" description="Low complexity" evidence="1">
    <location>
        <begin position="25"/>
        <end position="38"/>
    </location>
</feature>
<protein>
    <submittedName>
        <fullName evidence="3">DUF1996 domain-containing protein</fullName>
    </submittedName>
</protein>
<dbReference type="PANTHER" id="PTHR43662">
    <property type="match status" value="1"/>
</dbReference>
<feature type="compositionally biased region" description="Basic and acidic residues" evidence="1">
    <location>
        <begin position="45"/>
        <end position="56"/>
    </location>
</feature>